<evidence type="ECO:0000313" key="4">
    <source>
        <dbReference type="Proteomes" id="UP000782312"/>
    </source>
</evidence>
<evidence type="ECO:0000259" key="2">
    <source>
        <dbReference type="Pfam" id="PF00582"/>
    </source>
</evidence>
<sequence>MRIFQPRRILVPIDFSPISPGVLQAGVDIAQKWEAEVVALHVARESDYVPHSAYESPFPPLAHDGARTGQLSKFREDTRARLTYQLEDMLRQAGGGRKCKALLLWGEPAKDIIQMAGSGGFDLIVMATHGRTGLNRVFVGSVTEEVLRHAPCPVFAIRIKEGRVVQAGREEEEFALPLV</sequence>
<dbReference type="PANTHER" id="PTHR46268:SF6">
    <property type="entry name" value="UNIVERSAL STRESS PROTEIN UP12"/>
    <property type="match status" value="1"/>
</dbReference>
<dbReference type="EMBL" id="JACPUR010000030">
    <property type="protein sequence ID" value="MBI3128410.1"/>
    <property type="molecule type" value="Genomic_DNA"/>
</dbReference>
<dbReference type="InterPro" id="IPR006015">
    <property type="entry name" value="Universal_stress_UspA"/>
</dbReference>
<dbReference type="Proteomes" id="UP000782312">
    <property type="component" value="Unassembled WGS sequence"/>
</dbReference>
<evidence type="ECO:0000313" key="3">
    <source>
        <dbReference type="EMBL" id="MBI3128410.1"/>
    </source>
</evidence>
<protein>
    <submittedName>
        <fullName evidence="3">Universal stress protein</fullName>
    </submittedName>
</protein>
<dbReference type="CDD" id="cd00293">
    <property type="entry name" value="USP-like"/>
    <property type="match status" value="1"/>
</dbReference>
<feature type="domain" description="UspA" evidence="2">
    <location>
        <begin position="7"/>
        <end position="158"/>
    </location>
</feature>
<accession>A0A932MN70</accession>
<organism evidence="3 4">
    <name type="scientific">Tectimicrobiota bacterium</name>
    <dbReference type="NCBI Taxonomy" id="2528274"/>
    <lineage>
        <taxon>Bacteria</taxon>
        <taxon>Pseudomonadati</taxon>
        <taxon>Nitrospinota/Tectimicrobiota group</taxon>
        <taxon>Candidatus Tectimicrobiota</taxon>
    </lineage>
</organism>
<comment type="caution">
    <text evidence="3">The sequence shown here is derived from an EMBL/GenBank/DDBJ whole genome shotgun (WGS) entry which is preliminary data.</text>
</comment>
<dbReference type="PRINTS" id="PR01438">
    <property type="entry name" value="UNVRSLSTRESS"/>
</dbReference>
<gene>
    <name evidence="3" type="ORF">HYZ11_12460</name>
</gene>
<dbReference type="Gene3D" id="3.40.50.620">
    <property type="entry name" value="HUPs"/>
    <property type="match status" value="1"/>
</dbReference>
<name>A0A932MN70_UNCTE</name>
<reference evidence="3" key="1">
    <citation type="submission" date="2020-07" db="EMBL/GenBank/DDBJ databases">
        <title>Huge and variable diversity of episymbiotic CPR bacteria and DPANN archaea in groundwater ecosystems.</title>
        <authorList>
            <person name="He C.Y."/>
            <person name="Keren R."/>
            <person name="Whittaker M."/>
            <person name="Farag I.F."/>
            <person name="Doudna J."/>
            <person name="Cate J.H.D."/>
            <person name="Banfield J.F."/>
        </authorList>
    </citation>
    <scope>NUCLEOTIDE SEQUENCE</scope>
    <source>
        <strain evidence="3">NC_groundwater_763_Ag_S-0.2um_68_21</strain>
    </source>
</reference>
<comment type="similarity">
    <text evidence="1">Belongs to the universal stress protein A family.</text>
</comment>
<dbReference type="InterPro" id="IPR006016">
    <property type="entry name" value="UspA"/>
</dbReference>
<proteinExistence type="inferred from homology"/>
<dbReference type="AlphaFoldDB" id="A0A932MN70"/>
<dbReference type="SUPFAM" id="SSF52402">
    <property type="entry name" value="Adenine nucleotide alpha hydrolases-like"/>
    <property type="match status" value="1"/>
</dbReference>
<dbReference type="PANTHER" id="PTHR46268">
    <property type="entry name" value="STRESS RESPONSE PROTEIN NHAX"/>
    <property type="match status" value="1"/>
</dbReference>
<evidence type="ECO:0000256" key="1">
    <source>
        <dbReference type="ARBA" id="ARBA00008791"/>
    </source>
</evidence>
<dbReference type="Pfam" id="PF00582">
    <property type="entry name" value="Usp"/>
    <property type="match status" value="1"/>
</dbReference>
<dbReference type="InterPro" id="IPR014729">
    <property type="entry name" value="Rossmann-like_a/b/a_fold"/>
</dbReference>